<dbReference type="EMBL" id="BQKE01000001">
    <property type="protein sequence ID" value="GJM60707.1"/>
    <property type="molecule type" value="Genomic_DNA"/>
</dbReference>
<dbReference type="Pfam" id="PF01648">
    <property type="entry name" value="ACPS"/>
    <property type="match status" value="1"/>
</dbReference>
<sequence>MNIPHKIQPFNIYRSEKPFGQAYLLFLKLMECKSLLNFKEDILHPEEFEYFNHLVHPKRQLSFLAGRWAVKELLQKFSPLENSKILIQKGVFQQPVLLHPHLNRWACSISHTDNRLVAMIFPASHPMGIDCETIQEQMEEKTQGAITYSEKQLAITQRLSNIEGKLWCAKEALSKCLTTGITTPFRIFEISQIEVMEGKYRFLFKNFPQYQVLLWEEEQECIAICLPAESKLS</sequence>
<keyword evidence="4" id="KW-1185">Reference proteome</keyword>
<reference evidence="3 4" key="1">
    <citation type="submission" date="2021-12" db="EMBL/GenBank/DDBJ databases">
        <title>Genome sequencing of bacteria with rrn-lacking chromosome and rrn-plasmid.</title>
        <authorList>
            <person name="Anda M."/>
            <person name="Iwasaki W."/>
        </authorList>
    </citation>
    <scope>NUCLEOTIDE SEQUENCE [LARGE SCALE GENOMIC DNA]</scope>
    <source>
        <strain evidence="3 4">NBRC 15940</strain>
    </source>
</reference>
<dbReference type="Gene3D" id="3.90.470.20">
    <property type="entry name" value="4'-phosphopantetheinyl transferase domain"/>
    <property type="match status" value="2"/>
</dbReference>
<dbReference type="SUPFAM" id="SSF56214">
    <property type="entry name" value="4'-phosphopantetheinyl transferase"/>
    <property type="match status" value="2"/>
</dbReference>
<dbReference type="InterPro" id="IPR008278">
    <property type="entry name" value="4-PPantetheinyl_Trfase_dom"/>
</dbReference>
<gene>
    <name evidence="3" type="ORF">PEDI_12590</name>
</gene>
<evidence type="ECO:0000256" key="1">
    <source>
        <dbReference type="ARBA" id="ARBA00022679"/>
    </source>
</evidence>
<keyword evidence="1" id="KW-0808">Transferase</keyword>
<proteinExistence type="predicted"/>
<dbReference type="GO" id="GO:0008897">
    <property type="term" value="F:holo-[acyl-carrier-protein] synthase activity"/>
    <property type="evidence" value="ECO:0007669"/>
    <property type="project" value="InterPro"/>
</dbReference>
<accession>A0AAN4VXI5</accession>
<protein>
    <recommendedName>
        <fullName evidence="2">4'-phosphopantetheinyl transferase domain-containing protein</fullName>
    </recommendedName>
</protein>
<dbReference type="GO" id="GO:0000287">
    <property type="term" value="F:magnesium ion binding"/>
    <property type="evidence" value="ECO:0007669"/>
    <property type="project" value="InterPro"/>
</dbReference>
<evidence type="ECO:0000259" key="2">
    <source>
        <dbReference type="Pfam" id="PF01648"/>
    </source>
</evidence>
<organism evidence="3 4">
    <name type="scientific">Persicobacter diffluens</name>
    <dbReference type="NCBI Taxonomy" id="981"/>
    <lineage>
        <taxon>Bacteria</taxon>
        <taxon>Pseudomonadati</taxon>
        <taxon>Bacteroidota</taxon>
        <taxon>Cytophagia</taxon>
        <taxon>Cytophagales</taxon>
        <taxon>Persicobacteraceae</taxon>
        <taxon>Persicobacter</taxon>
    </lineage>
</organism>
<name>A0AAN4VXI5_9BACT</name>
<dbReference type="Proteomes" id="UP001310022">
    <property type="component" value="Unassembled WGS sequence"/>
</dbReference>
<evidence type="ECO:0000313" key="3">
    <source>
        <dbReference type="EMBL" id="GJM60707.1"/>
    </source>
</evidence>
<dbReference type="InterPro" id="IPR037143">
    <property type="entry name" value="4-PPantetheinyl_Trfase_dom_sf"/>
</dbReference>
<comment type="caution">
    <text evidence="3">The sequence shown here is derived from an EMBL/GenBank/DDBJ whole genome shotgun (WGS) entry which is preliminary data.</text>
</comment>
<dbReference type="RefSeq" id="WP_338236408.1">
    <property type="nucleotide sequence ID" value="NZ_BQKE01000001.1"/>
</dbReference>
<dbReference type="AlphaFoldDB" id="A0AAN4VXI5"/>
<evidence type="ECO:0000313" key="4">
    <source>
        <dbReference type="Proteomes" id="UP001310022"/>
    </source>
</evidence>
<feature type="domain" description="4'-phosphopantetheinyl transferase" evidence="2">
    <location>
        <begin position="126"/>
        <end position="225"/>
    </location>
</feature>